<sequence length="338" mass="36934">MVTTNERISNGRITIADIARQAGVSKATVSMALRGMPEIRNETRDRINKLAKEMGYRADPSLSKIAASRWRNRQAQQGSMLAMIDLVDSSSEQPDDECLLSGAKERADELGYGFESFKVASERELSSLSRVLYHRGVEGVVINVSGNIPYLDQFPWQRFSCVMLGGNRDVNGINSVDTDERSELSIALNNVFEKGYKRVGLVLSGDSLSLERDFVLKGAFEGVMRKRFGSEAIAPVLMLSDEDSIDLGKWAKEQNLDVVIAYDDDVFGAIENTGVGFVSLRTARKDGAVAGISDVSRRVGKVGVDSLDQLVRVGNKGLSQESVCCSVSGSWMDGRSLD</sequence>
<proteinExistence type="predicted"/>
<keyword evidence="1" id="KW-0805">Transcription regulation</keyword>
<evidence type="ECO:0000256" key="1">
    <source>
        <dbReference type="ARBA" id="ARBA00023015"/>
    </source>
</evidence>
<dbReference type="Gene3D" id="1.10.260.40">
    <property type="entry name" value="lambda repressor-like DNA-binding domains"/>
    <property type="match status" value="1"/>
</dbReference>
<keyword evidence="3" id="KW-0804">Transcription</keyword>
<dbReference type="InterPro" id="IPR000843">
    <property type="entry name" value="HTH_LacI"/>
</dbReference>
<dbReference type="GO" id="GO:0000976">
    <property type="term" value="F:transcription cis-regulatory region binding"/>
    <property type="evidence" value="ECO:0007669"/>
    <property type="project" value="TreeGrafter"/>
</dbReference>
<accession>A0A934S153</accession>
<evidence type="ECO:0000256" key="2">
    <source>
        <dbReference type="ARBA" id="ARBA00023125"/>
    </source>
</evidence>
<keyword evidence="2 5" id="KW-0238">DNA-binding</keyword>
<dbReference type="InterPro" id="IPR010982">
    <property type="entry name" value="Lambda_DNA-bd_dom_sf"/>
</dbReference>
<feature type="domain" description="HTH lacI-type" evidence="4">
    <location>
        <begin position="13"/>
        <end position="67"/>
    </location>
</feature>
<reference evidence="5" key="1">
    <citation type="submission" date="2021-01" db="EMBL/GenBank/DDBJ databases">
        <title>Modified the classification status of verrucomicrobia.</title>
        <authorList>
            <person name="Feng X."/>
        </authorList>
    </citation>
    <scope>NUCLEOTIDE SEQUENCE</scope>
    <source>
        <strain evidence="5">KCTC 13126</strain>
    </source>
</reference>
<dbReference type="PROSITE" id="PS00356">
    <property type="entry name" value="HTH_LACI_1"/>
    <property type="match status" value="1"/>
</dbReference>
<keyword evidence="6" id="KW-1185">Reference proteome</keyword>
<dbReference type="SUPFAM" id="SSF53822">
    <property type="entry name" value="Periplasmic binding protein-like I"/>
    <property type="match status" value="1"/>
</dbReference>
<dbReference type="PANTHER" id="PTHR30146:SF109">
    <property type="entry name" value="HTH-TYPE TRANSCRIPTIONAL REGULATOR GALS"/>
    <property type="match status" value="1"/>
</dbReference>
<dbReference type="EMBL" id="JAENIL010000089">
    <property type="protein sequence ID" value="MBK1880442.1"/>
    <property type="molecule type" value="Genomic_DNA"/>
</dbReference>
<dbReference type="CDD" id="cd01392">
    <property type="entry name" value="HTH_LacI"/>
    <property type="match status" value="1"/>
</dbReference>
<evidence type="ECO:0000259" key="4">
    <source>
        <dbReference type="PROSITE" id="PS50932"/>
    </source>
</evidence>
<evidence type="ECO:0000313" key="6">
    <source>
        <dbReference type="Proteomes" id="UP000617628"/>
    </source>
</evidence>
<dbReference type="Proteomes" id="UP000617628">
    <property type="component" value="Unassembled WGS sequence"/>
</dbReference>
<organism evidence="5 6">
    <name type="scientific">Pelagicoccus mobilis</name>
    <dbReference type="NCBI Taxonomy" id="415221"/>
    <lineage>
        <taxon>Bacteria</taxon>
        <taxon>Pseudomonadati</taxon>
        <taxon>Verrucomicrobiota</taxon>
        <taxon>Opitutia</taxon>
        <taxon>Puniceicoccales</taxon>
        <taxon>Pelagicoccaceae</taxon>
        <taxon>Pelagicoccus</taxon>
    </lineage>
</organism>
<gene>
    <name evidence="5" type="ORF">JIN87_26385</name>
</gene>
<evidence type="ECO:0000313" key="5">
    <source>
        <dbReference type="EMBL" id="MBK1880442.1"/>
    </source>
</evidence>
<dbReference type="SUPFAM" id="SSF47413">
    <property type="entry name" value="lambda repressor-like DNA-binding domains"/>
    <property type="match status" value="1"/>
</dbReference>
<dbReference type="RefSeq" id="WP_200359407.1">
    <property type="nucleotide sequence ID" value="NZ_JAENIL010000089.1"/>
</dbReference>
<protein>
    <submittedName>
        <fullName evidence="5">LacI family DNA-binding transcriptional regulator</fullName>
    </submittedName>
</protein>
<dbReference type="Gene3D" id="3.40.50.2300">
    <property type="match status" value="2"/>
</dbReference>
<dbReference type="InterPro" id="IPR028082">
    <property type="entry name" value="Peripla_BP_I"/>
</dbReference>
<dbReference type="SMART" id="SM00354">
    <property type="entry name" value="HTH_LACI"/>
    <property type="match status" value="1"/>
</dbReference>
<comment type="caution">
    <text evidence="5">The sequence shown here is derived from an EMBL/GenBank/DDBJ whole genome shotgun (WGS) entry which is preliminary data.</text>
</comment>
<evidence type="ECO:0000256" key="3">
    <source>
        <dbReference type="ARBA" id="ARBA00023163"/>
    </source>
</evidence>
<dbReference type="Pfam" id="PF00356">
    <property type="entry name" value="LacI"/>
    <property type="match status" value="1"/>
</dbReference>
<dbReference type="PANTHER" id="PTHR30146">
    <property type="entry name" value="LACI-RELATED TRANSCRIPTIONAL REPRESSOR"/>
    <property type="match status" value="1"/>
</dbReference>
<dbReference type="GO" id="GO:0003700">
    <property type="term" value="F:DNA-binding transcription factor activity"/>
    <property type="evidence" value="ECO:0007669"/>
    <property type="project" value="TreeGrafter"/>
</dbReference>
<name>A0A934S153_9BACT</name>
<dbReference type="PROSITE" id="PS50932">
    <property type="entry name" value="HTH_LACI_2"/>
    <property type="match status" value="1"/>
</dbReference>
<dbReference type="AlphaFoldDB" id="A0A934S153"/>